<dbReference type="PANTHER" id="PTHR30404:SF0">
    <property type="entry name" value="N-ACETYLMURAMOYL-L-ALANINE AMIDASE AMIC"/>
    <property type="match status" value="1"/>
</dbReference>
<organism evidence="4 5">
    <name type="scientific">[Bacillus] enclensis</name>
    <dbReference type="NCBI Taxonomy" id="1402860"/>
    <lineage>
        <taxon>Bacteria</taxon>
        <taxon>Bacillati</taxon>
        <taxon>Bacillota</taxon>
        <taxon>Bacilli</taxon>
        <taxon>Bacillales</taxon>
        <taxon>Bacillaceae</taxon>
        <taxon>Rossellomorea</taxon>
    </lineage>
</organism>
<dbReference type="AlphaFoldDB" id="A0A0V8HDB5"/>
<evidence type="ECO:0000256" key="2">
    <source>
        <dbReference type="SAM" id="MobiDB-lite"/>
    </source>
</evidence>
<dbReference type="Pfam" id="PF01520">
    <property type="entry name" value="Amidase_3"/>
    <property type="match status" value="1"/>
</dbReference>
<dbReference type="PANTHER" id="PTHR30404">
    <property type="entry name" value="N-ACETYLMURAMOYL-L-ALANINE AMIDASE"/>
    <property type="match status" value="1"/>
</dbReference>
<dbReference type="OrthoDB" id="9763643at2"/>
<proteinExistence type="predicted"/>
<gene>
    <name evidence="4" type="ORF">GA0061094_3564</name>
</gene>
<dbReference type="GO" id="GO:0009253">
    <property type="term" value="P:peptidoglycan catabolic process"/>
    <property type="evidence" value="ECO:0007669"/>
    <property type="project" value="InterPro"/>
</dbReference>
<dbReference type="InterPro" id="IPR002508">
    <property type="entry name" value="MurNAc-LAA_cat"/>
</dbReference>
<keyword evidence="1" id="KW-0378">Hydrolase</keyword>
<sequence length="182" mass="19476">MPTIVLDPGHGGNDPGAAGNGLQEKQLTLTIASKVKTLLEEQYIVDAIMTRTSDVYVGLSERAQFANGIGADYFVSFHHNAGGGTGFESYIYPGTSGTETGRRQDVLHAEIMKFYGGYGLRDRGQKEANFAVLRETAMPAILLENLFIDHEGDASLLKNASFIQDLAVAIASGIAKAVNLQP</sequence>
<dbReference type="InterPro" id="IPR050695">
    <property type="entry name" value="N-acetylmuramoyl_amidase_3"/>
</dbReference>
<name>A0A0V8HDB5_9BACI</name>
<dbReference type="CDD" id="cd02696">
    <property type="entry name" value="MurNAc-LAA"/>
    <property type="match status" value="1"/>
</dbReference>
<dbReference type="Proteomes" id="UP000181997">
    <property type="component" value="Unassembled WGS sequence"/>
</dbReference>
<dbReference type="Gene3D" id="3.40.630.40">
    <property type="entry name" value="Zn-dependent exopeptidases"/>
    <property type="match status" value="1"/>
</dbReference>
<evidence type="ECO:0000313" key="5">
    <source>
        <dbReference type="Proteomes" id="UP000181997"/>
    </source>
</evidence>
<reference evidence="5" key="1">
    <citation type="submission" date="2016-08" db="EMBL/GenBank/DDBJ databases">
        <authorList>
            <person name="Varghese N."/>
            <person name="Submissions Spin"/>
        </authorList>
    </citation>
    <scope>NUCLEOTIDE SEQUENCE [LARGE SCALE GENOMIC DNA]</scope>
    <source>
        <strain evidence="5">SGD-1123</strain>
    </source>
</reference>
<dbReference type="EMBL" id="FMAU01000004">
    <property type="protein sequence ID" value="SCC26339.1"/>
    <property type="molecule type" value="Genomic_DNA"/>
</dbReference>
<evidence type="ECO:0000313" key="4">
    <source>
        <dbReference type="EMBL" id="SCC26339.1"/>
    </source>
</evidence>
<feature type="domain" description="MurNAc-LAA" evidence="3">
    <location>
        <begin position="63"/>
        <end position="175"/>
    </location>
</feature>
<dbReference type="RefSeq" id="WP_058299491.1">
    <property type="nucleotide sequence ID" value="NZ_FMAU01000004.1"/>
</dbReference>
<dbReference type="SMART" id="SM00646">
    <property type="entry name" value="Ami_3"/>
    <property type="match status" value="1"/>
</dbReference>
<dbReference type="GO" id="GO:0008745">
    <property type="term" value="F:N-acetylmuramoyl-L-alanine amidase activity"/>
    <property type="evidence" value="ECO:0007669"/>
    <property type="project" value="InterPro"/>
</dbReference>
<feature type="region of interest" description="Disordered" evidence="2">
    <location>
        <begin position="1"/>
        <end position="21"/>
    </location>
</feature>
<evidence type="ECO:0000256" key="1">
    <source>
        <dbReference type="ARBA" id="ARBA00022801"/>
    </source>
</evidence>
<evidence type="ECO:0000259" key="3">
    <source>
        <dbReference type="SMART" id="SM00646"/>
    </source>
</evidence>
<protein>
    <submittedName>
        <fullName evidence="4">N-acetylmuramoyl-L-alanine amidase</fullName>
    </submittedName>
</protein>
<dbReference type="SUPFAM" id="SSF53187">
    <property type="entry name" value="Zn-dependent exopeptidases"/>
    <property type="match status" value="1"/>
</dbReference>
<dbReference type="GO" id="GO:0030288">
    <property type="term" value="C:outer membrane-bounded periplasmic space"/>
    <property type="evidence" value="ECO:0007669"/>
    <property type="project" value="TreeGrafter"/>
</dbReference>
<accession>A0A0V8HDB5</accession>
<keyword evidence="5" id="KW-1185">Reference proteome</keyword>